<keyword evidence="2" id="KW-1185">Reference proteome</keyword>
<dbReference type="Proteomes" id="UP001497512">
    <property type="component" value="Chromosome 11"/>
</dbReference>
<feature type="non-terminal residue" evidence="1">
    <location>
        <position position="55"/>
    </location>
</feature>
<gene>
    <name evidence="1" type="ORF">CSSPTR1EN2_LOCUS3628</name>
</gene>
<sequence length="55" mass="5836">MLREMTMAMAMACSFSSTPVLHHTGSNCAATTTPRLLLPQTAAVLQQEDNGTGLQ</sequence>
<reference evidence="1" key="1">
    <citation type="submission" date="2024-02" db="EMBL/GenBank/DDBJ databases">
        <authorList>
            <consortium name="ELIXIR-Norway"/>
            <consortium name="Elixir Norway"/>
        </authorList>
    </citation>
    <scope>NUCLEOTIDE SEQUENCE</scope>
</reference>
<name>A0ABP0TI12_9BRYO</name>
<accession>A0ABP0TI12</accession>
<dbReference type="EMBL" id="OZ019903">
    <property type="protein sequence ID" value="CAK9196747.1"/>
    <property type="molecule type" value="Genomic_DNA"/>
</dbReference>
<proteinExistence type="predicted"/>
<protein>
    <submittedName>
        <fullName evidence="1">Uncharacterized protein</fullName>
    </submittedName>
</protein>
<organism evidence="1 2">
    <name type="scientific">Sphagnum troendelagicum</name>
    <dbReference type="NCBI Taxonomy" id="128251"/>
    <lineage>
        <taxon>Eukaryota</taxon>
        <taxon>Viridiplantae</taxon>
        <taxon>Streptophyta</taxon>
        <taxon>Embryophyta</taxon>
        <taxon>Bryophyta</taxon>
        <taxon>Sphagnophytina</taxon>
        <taxon>Sphagnopsida</taxon>
        <taxon>Sphagnales</taxon>
        <taxon>Sphagnaceae</taxon>
        <taxon>Sphagnum</taxon>
    </lineage>
</organism>
<evidence type="ECO:0000313" key="2">
    <source>
        <dbReference type="Proteomes" id="UP001497512"/>
    </source>
</evidence>
<evidence type="ECO:0000313" key="1">
    <source>
        <dbReference type="EMBL" id="CAK9196747.1"/>
    </source>
</evidence>